<dbReference type="InterPro" id="IPR003439">
    <property type="entry name" value="ABC_transporter-like_ATP-bd"/>
</dbReference>
<dbReference type="GO" id="GO:0005524">
    <property type="term" value="F:ATP binding"/>
    <property type="evidence" value="ECO:0007669"/>
    <property type="project" value="UniProtKB-KW"/>
</dbReference>
<name>A0A1L1PF21_9BURK</name>
<evidence type="ECO:0000256" key="9">
    <source>
        <dbReference type="ARBA" id="ARBA00023136"/>
    </source>
</evidence>
<keyword evidence="8 11" id="KW-1133">Transmembrane helix</keyword>
<dbReference type="KEGG" id="pspw:BJG93_25300"/>
<evidence type="ECO:0000256" key="7">
    <source>
        <dbReference type="ARBA" id="ARBA00022840"/>
    </source>
</evidence>
<evidence type="ECO:0000313" key="14">
    <source>
        <dbReference type="Proteomes" id="UP000179860"/>
    </source>
</evidence>
<dbReference type="SMART" id="SM00382">
    <property type="entry name" value="AAA"/>
    <property type="match status" value="1"/>
</dbReference>
<dbReference type="InterPro" id="IPR017871">
    <property type="entry name" value="ABC_transporter-like_CS"/>
</dbReference>
<evidence type="ECO:0000256" key="11">
    <source>
        <dbReference type="SAM" id="Phobius"/>
    </source>
</evidence>
<sequence length="622" mass="65656">MAKVGASPGRAGIGDASRGSGQVSSRRKLSSRRGLLMIGGFAVLLLAFGPFLFGTYLLNVLIQAFFFSIVAVTVDILWGYTGYLTFGQSAFFGIGAYAAALVFTHGGFSAAYVVLALGAAIAATAAVAALLGWLSFYRGASPFFATVMSLVLPIVLSQLLLSGGEWTGSSSGLTGYETFDLSLDAWYRIAGGALLIIATLAWLFVRSDGGRVLAAIRDNESRCSYLGINTSLVKIVLLVATAIVAGLAGFGYGAFSGVVAPELTGFVLGTQLIIWVALGGRGTLWGPVIGALLINVGTSYLSGIMPFAWQLILGAAFVAVIVLLPQGMVPLLLKPLRHLAGKDGEPELVEREVRAEHVQALAEPALQMEGVARNFGSLKVLQSIDLNANPGELVGLIGPNGAGKTTLMRCMSDGAERSAGSVVLCGNDIRQLPPDRCVHFGLGRKFQNANIFDTLTVAECLRIAGTIIERPSLLRRAGTLSLPPYALEVVRTTGLDQKLGAVAKDLSHGEQQALELAMVLALEPRIVLLDEPTAGLTKTERTQIGNVLAALAHRYRLCCLLVEHDLDFVAEIATRIVVLHQGRIVMQGNFDEVVNSELVRTIYAGTAQSTGSDANTTHQEAS</sequence>
<dbReference type="PANTHER" id="PTHR45772">
    <property type="entry name" value="CONSERVED COMPONENT OF ABC TRANSPORTER FOR NATURAL AMINO ACIDS-RELATED"/>
    <property type="match status" value="1"/>
</dbReference>
<dbReference type="GO" id="GO:0005886">
    <property type="term" value="C:plasma membrane"/>
    <property type="evidence" value="ECO:0007669"/>
    <property type="project" value="UniProtKB-SubCell"/>
</dbReference>
<evidence type="ECO:0000256" key="5">
    <source>
        <dbReference type="ARBA" id="ARBA00022692"/>
    </source>
</evidence>
<dbReference type="InterPro" id="IPR001851">
    <property type="entry name" value="ABC_transp_permease"/>
</dbReference>
<feature type="transmembrane region" description="Helical" evidence="11">
    <location>
        <begin position="185"/>
        <end position="205"/>
    </location>
</feature>
<keyword evidence="7 13" id="KW-0067">ATP-binding</keyword>
<keyword evidence="4" id="KW-0997">Cell inner membrane</keyword>
<feature type="transmembrane region" description="Helical" evidence="11">
    <location>
        <begin position="34"/>
        <end position="54"/>
    </location>
</feature>
<dbReference type="Gene3D" id="3.40.50.300">
    <property type="entry name" value="P-loop containing nucleotide triphosphate hydrolases"/>
    <property type="match status" value="1"/>
</dbReference>
<accession>A0A1L1PF21</accession>
<dbReference type="PROSITE" id="PS00211">
    <property type="entry name" value="ABC_TRANSPORTER_1"/>
    <property type="match status" value="1"/>
</dbReference>
<dbReference type="GO" id="GO:0016887">
    <property type="term" value="F:ATP hydrolysis activity"/>
    <property type="evidence" value="ECO:0007669"/>
    <property type="project" value="InterPro"/>
</dbReference>
<organism evidence="13 14">
    <name type="scientific">Paraburkholderia sprentiae WSM5005</name>
    <dbReference type="NCBI Taxonomy" id="754502"/>
    <lineage>
        <taxon>Bacteria</taxon>
        <taxon>Pseudomonadati</taxon>
        <taxon>Pseudomonadota</taxon>
        <taxon>Betaproteobacteria</taxon>
        <taxon>Burkholderiales</taxon>
        <taxon>Burkholderiaceae</taxon>
        <taxon>Paraburkholderia</taxon>
    </lineage>
</organism>
<reference evidence="13" key="2">
    <citation type="submission" date="2021-06" db="EMBL/GenBank/DDBJ databases">
        <authorList>
            <person name="Rogers T.H."/>
            <person name="Ramsay J.P."/>
            <person name="Wang P."/>
            <person name="Terpolilli J."/>
        </authorList>
    </citation>
    <scope>NUCLEOTIDE SEQUENCE</scope>
    <source>
        <strain evidence="13">WSM5005</strain>
    </source>
</reference>
<dbReference type="Pfam" id="PF02653">
    <property type="entry name" value="BPD_transp_2"/>
    <property type="match status" value="1"/>
</dbReference>
<dbReference type="Pfam" id="PF00005">
    <property type="entry name" value="ABC_tran"/>
    <property type="match status" value="1"/>
</dbReference>
<dbReference type="PROSITE" id="PS50893">
    <property type="entry name" value="ABC_TRANSPORTER_2"/>
    <property type="match status" value="1"/>
</dbReference>
<dbReference type="InterPro" id="IPR003593">
    <property type="entry name" value="AAA+_ATPase"/>
</dbReference>
<keyword evidence="2" id="KW-0813">Transport</keyword>
<evidence type="ECO:0000313" key="13">
    <source>
        <dbReference type="EMBL" id="APA88633.1"/>
    </source>
</evidence>
<feature type="region of interest" description="Disordered" evidence="10">
    <location>
        <begin position="1"/>
        <end position="25"/>
    </location>
</feature>
<feature type="transmembrane region" description="Helical" evidence="11">
    <location>
        <begin position="90"/>
        <end position="108"/>
    </location>
</feature>
<proteinExistence type="predicted"/>
<dbReference type="CDD" id="cd03219">
    <property type="entry name" value="ABC_Mj1267_LivG_branched"/>
    <property type="match status" value="1"/>
</dbReference>
<evidence type="ECO:0000256" key="3">
    <source>
        <dbReference type="ARBA" id="ARBA00022475"/>
    </source>
</evidence>
<evidence type="ECO:0000256" key="4">
    <source>
        <dbReference type="ARBA" id="ARBA00022519"/>
    </source>
</evidence>
<comment type="subcellular location">
    <subcellularLocation>
        <location evidence="1">Cell membrane</location>
        <topology evidence="1">Multi-pass membrane protein</topology>
    </subcellularLocation>
</comment>
<dbReference type="RefSeq" id="WP_027196119.1">
    <property type="nucleotide sequence ID" value="NZ_CP017562.2"/>
</dbReference>
<feature type="domain" description="ABC transporter" evidence="12">
    <location>
        <begin position="366"/>
        <end position="606"/>
    </location>
</feature>
<feature type="transmembrane region" description="Helical" evidence="11">
    <location>
        <begin position="60"/>
        <end position="78"/>
    </location>
</feature>
<evidence type="ECO:0000256" key="8">
    <source>
        <dbReference type="ARBA" id="ARBA00022989"/>
    </source>
</evidence>
<dbReference type="InterPro" id="IPR051120">
    <property type="entry name" value="ABC_AA/LPS_Transport"/>
</dbReference>
<dbReference type="InterPro" id="IPR043428">
    <property type="entry name" value="LivM-like"/>
</dbReference>
<gene>
    <name evidence="13" type="ORF">BJG93_25300</name>
</gene>
<dbReference type="GO" id="GO:0015658">
    <property type="term" value="F:branched-chain amino acid transmembrane transporter activity"/>
    <property type="evidence" value="ECO:0007669"/>
    <property type="project" value="InterPro"/>
</dbReference>
<keyword evidence="9 11" id="KW-0472">Membrane</keyword>
<reference evidence="13" key="1">
    <citation type="submission" date="2016-09" db="EMBL/GenBank/DDBJ databases">
        <title>The Complete Genome of Burkholderia sprentiae wsm5005.</title>
        <authorList>
            <person name="De Meyer S."/>
            <person name="Wang P."/>
            <person name="Terpolilli J."/>
        </authorList>
    </citation>
    <scope>NUCLEOTIDE SEQUENCE [LARGE SCALE GENOMIC DNA]</scope>
    <source>
        <strain evidence="13">WSM5005</strain>
    </source>
</reference>
<keyword evidence="3" id="KW-1003">Cell membrane</keyword>
<dbReference type="Proteomes" id="UP000179860">
    <property type="component" value="Chromosome 2"/>
</dbReference>
<feature type="transmembrane region" description="Helical" evidence="11">
    <location>
        <begin position="307"/>
        <end position="333"/>
    </location>
</feature>
<keyword evidence="14" id="KW-1185">Reference proteome</keyword>
<protein>
    <submittedName>
        <fullName evidence="13">Branched-chain amino acid ABC transporter ATP-binding protein/permease</fullName>
    </submittedName>
</protein>
<feature type="transmembrane region" description="Helical" evidence="11">
    <location>
        <begin position="226"/>
        <end position="252"/>
    </location>
</feature>
<feature type="transmembrane region" description="Helical" evidence="11">
    <location>
        <begin position="143"/>
        <end position="161"/>
    </location>
</feature>
<feature type="transmembrane region" description="Helical" evidence="11">
    <location>
        <begin position="114"/>
        <end position="136"/>
    </location>
</feature>
<evidence type="ECO:0000259" key="12">
    <source>
        <dbReference type="PROSITE" id="PS50893"/>
    </source>
</evidence>
<dbReference type="CDD" id="cd06581">
    <property type="entry name" value="TM_PBP1_LivM_like"/>
    <property type="match status" value="1"/>
</dbReference>
<evidence type="ECO:0000256" key="10">
    <source>
        <dbReference type="SAM" id="MobiDB-lite"/>
    </source>
</evidence>
<evidence type="ECO:0000256" key="2">
    <source>
        <dbReference type="ARBA" id="ARBA00022448"/>
    </source>
</evidence>
<dbReference type="STRING" id="754502.BJG93_25300"/>
<dbReference type="AlphaFoldDB" id="A0A1L1PF21"/>
<dbReference type="OrthoDB" id="9805514at2"/>
<dbReference type="InterPro" id="IPR027417">
    <property type="entry name" value="P-loop_NTPase"/>
</dbReference>
<dbReference type="EMBL" id="CP017562">
    <property type="protein sequence ID" value="APA88633.1"/>
    <property type="molecule type" value="Genomic_DNA"/>
</dbReference>
<keyword evidence="5 11" id="KW-0812">Transmembrane</keyword>
<dbReference type="SUPFAM" id="SSF52540">
    <property type="entry name" value="P-loop containing nucleoside triphosphate hydrolases"/>
    <property type="match status" value="1"/>
</dbReference>
<evidence type="ECO:0000256" key="1">
    <source>
        <dbReference type="ARBA" id="ARBA00004651"/>
    </source>
</evidence>
<evidence type="ECO:0000256" key="6">
    <source>
        <dbReference type="ARBA" id="ARBA00022741"/>
    </source>
</evidence>
<keyword evidence="6" id="KW-0547">Nucleotide-binding</keyword>